<organism evidence="2 3">
    <name type="scientific">Hibiscus syriacus</name>
    <name type="common">Rose of Sharon</name>
    <dbReference type="NCBI Taxonomy" id="106335"/>
    <lineage>
        <taxon>Eukaryota</taxon>
        <taxon>Viridiplantae</taxon>
        <taxon>Streptophyta</taxon>
        <taxon>Embryophyta</taxon>
        <taxon>Tracheophyta</taxon>
        <taxon>Spermatophyta</taxon>
        <taxon>Magnoliopsida</taxon>
        <taxon>eudicotyledons</taxon>
        <taxon>Gunneridae</taxon>
        <taxon>Pentapetalae</taxon>
        <taxon>rosids</taxon>
        <taxon>malvids</taxon>
        <taxon>Malvales</taxon>
        <taxon>Malvaceae</taxon>
        <taxon>Malvoideae</taxon>
        <taxon>Hibiscus</taxon>
    </lineage>
</organism>
<sequence length="119" mass="14070">MASLKFNTHPNKHRCLMLKRKIAKKITRARFRRLKKEMAEISIEQEFIKEGQRRVGAKIEEINEECEQLRGEAQQMIQQSVNTQIRLALMLNILKAREEGYFAKTSQLTQLLRERMAPE</sequence>
<dbReference type="OrthoDB" id="993548at2759"/>
<dbReference type="EMBL" id="VEPZ02001136">
    <property type="protein sequence ID" value="KAE8692392.1"/>
    <property type="molecule type" value="Genomic_DNA"/>
</dbReference>
<dbReference type="AlphaFoldDB" id="A0A6A2ZMK8"/>
<evidence type="ECO:0000313" key="2">
    <source>
        <dbReference type="EMBL" id="KAE8692392.1"/>
    </source>
</evidence>
<keyword evidence="3" id="KW-1185">Reference proteome</keyword>
<proteinExistence type="predicted"/>
<evidence type="ECO:0000256" key="1">
    <source>
        <dbReference type="SAM" id="Coils"/>
    </source>
</evidence>
<accession>A0A6A2ZMK8</accession>
<gene>
    <name evidence="2" type="ORF">F3Y22_tig00110840pilonHSYRG00273</name>
</gene>
<reference evidence="2" key="1">
    <citation type="submission" date="2019-09" db="EMBL/GenBank/DDBJ databases">
        <title>Draft genome information of white flower Hibiscus syriacus.</title>
        <authorList>
            <person name="Kim Y.-M."/>
        </authorList>
    </citation>
    <scope>NUCLEOTIDE SEQUENCE [LARGE SCALE GENOMIC DNA]</scope>
    <source>
        <strain evidence="2">YM2019G1</strain>
    </source>
</reference>
<name>A0A6A2ZMK8_HIBSY</name>
<keyword evidence="1" id="KW-0175">Coiled coil</keyword>
<protein>
    <submittedName>
        <fullName evidence="2">Heavy metal atpase 2</fullName>
    </submittedName>
</protein>
<dbReference type="Proteomes" id="UP000436088">
    <property type="component" value="Unassembled WGS sequence"/>
</dbReference>
<comment type="caution">
    <text evidence="2">The sequence shown here is derived from an EMBL/GenBank/DDBJ whole genome shotgun (WGS) entry which is preliminary data.</text>
</comment>
<dbReference type="PANTHER" id="PTHR48248:SF2">
    <property type="match status" value="1"/>
</dbReference>
<feature type="coiled-coil region" evidence="1">
    <location>
        <begin position="52"/>
        <end position="79"/>
    </location>
</feature>
<evidence type="ECO:0000313" key="3">
    <source>
        <dbReference type="Proteomes" id="UP000436088"/>
    </source>
</evidence>
<dbReference type="PANTHER" id="PTHR48248">
    <property type="entry name" value="UVR DOMAIN-CONTAINING PROTEIN"/>
    <property type="match status" value="1"/>
</dbReference>